<dbReference type="Gene3D" id="3.90.80.10">
    <property type="entry name" value="Inorganic pyrophosphatase"/>
    <property type="match status" value="1"/>
</dbReference>
<protein>
    <recommendedName>
        <fullName evidence="7">Inorganic pyrophosphatase</fullName>
        <ecNumber evidence="7">3.6.1.1</ecNumber>
    </recommendedName>
    <alternativeName>
        <fullName evidence="7">Pyrophosphate phospho-hydrolase</fullName>
        <shortName evidence="7">PPase</shortName>
    </alternativeName>
</protein>
<sequence>MPNYLELPVGAKSPEVVNAVIEIPYQGRMKFEYDKQLEVFKLDRNLYSPVHYPGDYGFLPSTLGDDGDPLDVLVLVDEPSFPGCLQEVRPIGLMEMIDGGEGDEKILAVGCANPRFFDITDYKQIHPHKLKEIVHFFSTYKDLEGKTVEIRGWRDVDYAHEVIQKSIAAYKAKKAK</sequence>
<evidence type="ECO:0000256" key="5">
    <source>
        <dbReference type="ARBA" id="ARBA00022842"/>
    </source>
</evidence>
<feature type="binding site" evidence="7">
    <location>
        <position position="103"/>
    </location>
    <ligand>
        <name>Mg(2+)</name>
        <dbReference type="ChEBI" id="CHEBI:18420"/>
        <label>1</label>
    </ligand>
</feature>
<dbReference type="eggNOG" id="COG0221">
    <property type="taxonomic scope" value="Bacteria"/>
</dbReference>
<feature type="binding site" evidence="7">
    <location>
        <position position="71"/>
    </location>
    <ligand>
        <name>Mg(2+)</name>
        <dbReference type="ChEBI" id="CHEBI:18420"/>
        <label>1</label>
    </ligand>
</feature>
<organism evidence="8 9">
    <name type="scientific">Terriglobus roseus (strain DSM 18391 / NRRL B-41598 / KBS 63)</name>
    <dbReference type="NCBI Taxonomy" id="926566"/>
    <lineage>
        <taxon>Bacteria</taxon>
        <taxon>Pseudomonadati</taxon>
        <taxon>Acidobacteriota</taxon>
        <taxon>Terriglobia</taxon>
        <taxon>Terriglobales</taxon>
        <taxon>Acidobacteriaceae</taxon>
        <taxon>Terriglobus</taxon>
    </lineage>
</organism>
<evidence type="ECO:0000256" key="6">
    <source>
        <dbReference type="ARBA" id="ARBA00047820"/>
    </source>
</evidence>
<dbReference type="Proteomes" id="UP000006056">
    <property type="component" value="Chromosome"/>
</dbReference>
<evidence type="ECO:0000256" key="1">
    <source>
        <dbReference type="ARBA" id="ARBA00001946"/>
    </source>
</evidence>
<dbReference type="EMBL" id="CP003379">
    <property type="protein sequence ID" value="AFL90425.1"/>
    <property type="molecule type" value="Genomic_DNA"/>
</dbReference>
<dbReference type="SUPFAM" id="SSF50324">
    <property type="entry name" value="Inorganic pyrophosphatase"/>
    <property type="match status" value="1"/>
</dbReference>
<evidence type="ECO:0000313" key="9">
    <source>
        <dbReference type="Proteomes" id="UP000006056"/>
    </source>
</evidence>
<dbReference type="Pfam" id="PF00719">
    <property type="entry name" value="Pyrophosphatase"/>
    <property type="match status" value="1"/>
</dbReference>
<keyword evidence="5 7" id="KW-0460">Magnesium</keyword>
<keyword evidence="9" id="KW-1185">Reference proteome</keyword>
<dbReference type="RefSeq" id="WP_014787685.1">
    <property type="nucleotide sequence ID" value="NC_018014.1"/>
</dbReference>
<dbReference type="GO" id="GO:0006796">
    <property type="term" value="P:phosphate-containing compound metabolic process"/>
    <property type="evidence" value="ECO:0007669"/>
    <property type="project" value="InterPro"/>
</dbReference>
<proteinExistence type="inferred from homology"/>
<feature type="binding site" evidence="7">
    <location>
        <position position="44"/>
    </location>
    <ligand>
        <name>substrate</name>
    </ligand>
</feature>
<keyword evidence="3 7" id="KW-0479">Metal-binding</keyword>
<reference evidence="8 9" key="1">
    <citation type="submission" date="2012-06" db="EMBL/GenBank/DDBJ databases">
        <title>Complete genome of Terriglobus roseus DSM 18391.</title>
        <authorList>
            <consortium name="US DOE Joint Genome Institute (JGI-PGF)"/>
            <person name="Lucas S."/>
            <person name="Copeland A."/>
            <person name="Lapidus A."/>
            <person name="Glavina del Rio T."/>
            <person name="Dalin E."/>
            <person name="Tice H."/>
            <person name="Bruce D."/>
            <person name="Goodwin L."/>
            <person name="Pitluck S."/>
            <person name="Peters L."/>
            <person name="Mikhailova N."/>
            <person name="Munk A.C.C."/>
            <person name="Kyrpides N."/>
            <person name="Mavromatis K."/>
            <person name="Ivanova N."/>
            <person name="Brettin T."/>
            <person name="Detter J.C."/>
            <person name="Han C."/>
            <person name="Larimer F."/>
            <person name="Land M."/>
            <person name="Hauser L."/>
            <person name="Markowitz V."/>
            <person name="Cheng J.-F."/>
            <person name="Hugenholtz P."/>
            <person name="Woyke T."/>
            <person name="Wu D."/>
            <person name="Brambilla E."/>
            <person name="Klenk H.-P."/>
            <person name="Eisen J.A."/>
        </authorList>
    </citation>
    <scope>NUCLEOTIDE SEQUENCE [LARGE SCALE GENOMIC DNA]</scope>
    <source>
        <strain evidence="9">DSM 18391 / NRRL B-41598 / KBS 63</strain>
    </source>
</reference>
<dbReference type="OrthoDB" id="5187599at2"/>
<dbReference type="PROSITE" id="PS00387">
    <property type="entry name" value="PPASE"/>
    <property type="match status" value="1"/>
</dbReference>
<dbReference type="HAMAP" id="MF_00209">
    <property type="entry name" value="Inorganic_PPase"/>
    <property type="match status" value="1"/>
</dbReference>
<dbReference type="EC" id="3.6.1.1" evidence="7"/>
<comment type="cofactor">
    <cofactor evidence="1 7">
        <name>Mg(2+)</name>
        <dbReference type="ChEBI" id="CHEBI:18420"/>
    </cofactor>
</comment>
<dbReference type="InterPro" id="IPR036649">
    <property type="entry name" value="Pyrophosphatase_sf"/>
</dbReference>
<dbReference type="CDD" id="cd00412">
    <property type="entry name" value="pyrophosphatase"/>
    <property type="match status" value="1"/>
</dbReference>
<feature type="binding site" evidence="7">
    <location>
        <position position="66"/>
    </location>
    <ligand>
        <name>Mg(2+)</name>
        <dbReference type="ChEBI" id="CHEBI:18420"/>
        <label>1</label>
    </ligand>
</feature>
<comment type="subcellular location">
    <subcellularLocation>
        <location evidence="7">Cytoplasm</location>
    </subcellularLocation>
</comment>
<comment type="catalytic activity">
    <reaction evidence="6 7">
        <text>diphosphate + H2O = 2 phosphate + H(+)</text>
        <dbReference type="Rhea" id="RHEA:24576"/>
        <dbReference type="ChEBI" id="CHEBI:15377"/>
        <dbReference type="ChEBI" id="CHEBI:15378"/>
        <dbReference type="ChEBI" id="CHEBI:33019"/>
        <dbReference type="ChEBI" id="CHEBI:43474"/>
        <dbReference type="EC" id="3.6.1.1"/>
    </reaction>
</comment>
<dbReference type="PANTHER" id="PTHR10286">
    <property type="entry name" value="INORGANIC PYROPHOSPHATASE"/>
    <property type="match status" value="1"/>
</dbReference>
<feature type="binding site" evidence="7">
    <location>
        <position position="56"/>
    </location>
    <ligand>
        <name>substrate</name>
    </ligand>
</feature>
<keyword evidence="2 7" id="KW-0963">Cytoplasm</keyword>
<evidence type="ECO:0000256" key="3">
    <source>
        <dbReference type="ARBA" id="ARBA00022723"/>
    </source>
</evidence>
<dbReference type="GO" id="GO:0004427">
    <property type="term" value="F:inorganic diphosphate phosphatase activity"/>
    <property type="evidence" value="ECO:0007669"/>
    <property type="project" value="UniProtKB-UniRule"/>
</dbReference>
<dbReference type="GO" id="GO:0005737">
    <property type="term" value="C:cytoplasm"/>
    <property type="evidence" value="ECO:0007669"/>
    <property type="project" value="UniProtKB-SubCell"/>
</dbReference>
<evidence type="ECO:0000256" key="7">
    <source>
        <dbReference type="HAMAP-Rule" id="MF_00209"/>
    </source>
</evidence>
<keyword evidence="4 7" id="KW-0378">Hydrolase</keyword>
<name>I3ZMF7_TERRK</name>
<dbReference type="InterPro" id="IPR008162">
    <property type="entry name" value="Pyrophosphatase"/>
</dbReference>
<evidence type="ECO:0000256" key="2">
    <source>
        <dbReference type="ARBA" id="ARBA00022490"/>
    </source>
</evidence>
<comment type="subunit">
    <text evidence="7">Homohexamer.</text>
</comment>
<feature type="binding site" evidence="7">
    <location>
        <position position="30"/>
    </location>
    <ligand>
        <name>substrate</name>
    </ligand>
</feature>
<accession>I3ZMF7</accession>
<comment type="function">
    <text evidence="7">Catalyzes the hydrolysis of inorganic pyrophosphate (PPi) forming two phosphate ions.</text>
</comment>
<dbReference type="AlphaFoldDB" id="I3ZMF7"/>
<dbReference type="HOGENOM" id="CLU_073198_1_2_0"/>
<comment type="similarity">
    <text evidence="7">Belongs to the PPase family.</text>
</comment>
<evidence type="ECO:0000256" key="4">
    <source>
        <dbReference type="ARBA" id="ARBA00022801"/>
    </source>
</evidence>
<dbReference type="STRING" id="926566.Terro_4220"/>
<dbReference type="KEGG" id="trs:Terro_4220"/>
<dbReference type="FunFam" id="3.90.80.10:FF:000003">
    <property type="entry name" value="Inorganic pyrophosphatase"/>
    <property type="match status" value="1"/>
</dbReference>
<dbReference type="GO" id="GO:0000287">
    <property type="term" value="F:magnesium ion binding"/>
    <property type="evidence" value="ECO:0007669"/>
    <property type="project" value="UniProtKB-UniRule"/>
</dbReference>
<evidence type="ECO:0000313" key="8">
    <source>
        <dbReference type="EMBL" id="AFL90425.1"/>
    </source>
</evidence>
<feature type="binding site" evidence="7">
    <location>
        <position position="140"/>
    </location>
    <ligand>
        <name>substrate</name>
    </ligand>
</feature>
<dbReference type="PATRIC" id="fig|926566.3.peg.4173"/>
<feature type="binding site" evidence="7">
    <location>
        <position position="71"/>
    </location>
    <ligand>
        <name>Mg(2+)</name>
        <dbReference type="ChEBI" id="CHEBI:18420"/>
        <label>2</label>
    </ligand>
</feature>
<gene>
    <name evidence="7" type="primary">ppa</name>
    <name evidence="8" type="ordered locus">Terro_4220</name>
</gene>